<feature type="transmembrane region" description="Helical" evidence="1">
    <location>
        <begin position="113"/>
        <end position="132"/>
    </location>
</feature>
<sequence length="272" mass="27553">MTDNIEDAAAAVRGGADTLHRNPVLRALARGGYAVNGLIHLLIGAIAISVAFGADGEADQGGALAEIARHPFGFVVLWILVVGLAALGLFQLVEAAVIRGTDKDDWADRGKEAAKGVAYLAIGGSAATYALGGSSDSSAQSQDLSATLLGTPGGIVLLVIVGLVAAAVGVYFVVKGARKKFLEDLSLPGRTWRRIATVLGVGGYVAKGIAIFVVGVLFLIAAATTDPSSATGLDGALKSLAALPAGVVVLNLVGVGLIAYGVYCFVRARFRA</sequence>
<keyword evidence="1" id="KW-1133">Transmembrane helix</keyword>
<feature type="transmembrane region" description="Helical" evidence="1">
    <location>
        <begin position="195"/>
        <end position="221"/>
    </location>
</feature>
<dbReference type="InterPro" id="IPR009597">
    <property type="entry name" value="DUF1206"/>
</dbReference>
<keyword evidence="1" id="KW-0812">Transmembrane</keyword>
<dbReference type="RefSeq" id="WP_184237604.1">
    <property type="nucleotide sequence ID" value="NZ_JACHMJ010000001.1"/>
</dbReference>
<feature type="transmembrane region" description="Helical" evidence="1">
    <location>
        <begin position="241"/>
        <end position="266"/>
    </location>
</feature>
<proteinExistence type="predicted"/>
<reference evidence="3 4" key="1">
    <citation type="submission" date="2020-08" db="EMBL/GenBank/DDBJ databases">
        <title>Sequencing the genomes of 1000 actinobacteria strains.</title>
        <authorList>
            <person name="Klenk H.-P."/>
        </authorList>
    </citation>
    <scope>NUCLEOTIDE SEQUENCE [LARGE SCALE GENOMIC DNA]</scope>
    <source>
        <strain evidence="3 4">DSM 105784</strain>
    </source>
</reference>
<accession>A0A841AQA6</accession>
<evidence type="ECO:0000313" key="4">
    <source>
        <dbReference type="Proteomes" id="UP000536685"/>
    </source>
</evidence>
<feature type="transmembrane region" description="Helical" evidence="1">
    <location>
        <begin position="152"/>
        <end position="174"/>
    </location>
</feature>
<protein>
    <recommendedName>
        <fullName evidence="2">DUF1206 domain-containing protein</fullName>
    </recommendedName>
</protein>
<feature type="domain" description="DUF1206" evidence="2">
    <location>
        <begin position="113"/>
        <end position="178"/>
    </location>
</feature>
<organism evidence="3 4">
    <name type="scientific">Conyzicola lurida</name>
    <dbReference type="NCBI Taxonomy" id="1172621"/>
    <lineage>
        <taxon>Bacteria</taxon>
        <taxon>Bacillati</taxon>
        <taxon>Actinomycetota</taxon>
        <taxon>Actinomycetes</taxon>
        <taxon>Micrococcales</taxon>
        <taxon>Microbacteriaceae</taxon>
        <taxon>Conyzicola</taxon>
    </lineage>
</organism>
<name>A0A841AQA6_9MICO</name>
<dbReference type="AlphaFoldDB" id="A0A841AQA6"/>
<keyword evidence="1" id="KW-0472">Membrane</keyword>
<evidence type="ECO:0000313" key="3">
    <source>
        <dbReference type="EMBL" id="MBB5843951.1"/>
    </source>
</evidence>
<keyword evidence="4" id="KW-1185">Reference proteome</keyword>
<evidence type="ECO:0000256" key="1">
    <source>
        <dbReference type="SAM" id="Phobius"/>
    </source>
</evidence>
<gene>
    <name evidence="3" type="ORF">HD599_002274</name>
</gene>
<feature type="domain" description="DUF1206" evidence="2">
    <location>
        <begin position="32"/>
        <end position="96"/>
    </location>
</feature>
<feature type="transmembrane region" description="Helical" evidence="1">
    <location>
        <begin position="72"/>
        <end position="93"/>
    </location>
</feature>
<comment type="caution">
    <text evidence="3">The sequence shown here is derived from an EMBL/GenBank/DDBJ whole genome shotgun (WGS) entry which is preliminary data.</text>
</comment>
<evidence type="ECO:0000259" key="2">
    <source>
        <dbReference type="Pfam" id="PF06724"/>
    </source>
</evidence>
<dbReference type="EMBL" id="JACHMJ010000001">
    <property type="protein sequence ID" value="MBB5843951.1"/>
    <property type="molecule type" value="Genomic_DNA"/>
</dbReference>
<feature type="domain" description="DUF1206" evidence="2">
    <location>
        <begin position="203"/>
        <end position="271"/>
    </location>
</feature>
<dbReference type="Pfam" id="PF06724">
    <property type="entry name" value="DUF1206"/>
    <property type="match status" value="3"/>
</dbReference>
<feature type="transmembrane region" description="Helical" evidence="1">
    <location>
        <begin position="33"/>
        <end position="52"/>
    </location>
</feature>
<dbReference type="Proteomes" id="UP000536685">
    <property type="component" value="Unassembled WGS sequence"/>
</dbReference>